<gene>
    <name evidence="2" type="ORF">COCHEDRAFT_1022772</name>
</gene>
<accession>M2U6S8</accession>
<protein>
    <submittedName>
        <fullName evidence="2">Uncharacterized protein</fullName>
    </submittedName>
</protein>
<proteinExistence type="predicted"/>
<keyword evidence="1" id="KW-1133">Transmembrane helix</keyword>
<evidence type="ECO:0000313" key="2">
    <source>
        <dbReference type="EMBL" id="EMD89436.1"/>
    </source>
</evidence>
<reference evidence="3" key="2">
    <citation type="journal article" date="2013" name="PLoS Genet.">
        <title>Comparative genome structure, secondary metabolite, and effector coding capacity across Cochliobolus pathogens.</title>
        <authorList>
            <person name="Condon B.J."/>
            <person name="Leng Y."/>
            <person name="Wu D."/>
            <person name="Bushley K.E."/>
            <person name="Ohm R.A."/>
            <person name="Otillar R."/>
            <person name="Martin J."/>
            <person name="Schackwitz W."/>
            <person name="Grimwood J."/>
            <person name="MohdZainudin N."/>
            <person name="Xue C."/>
            <person name="Wang R."/>
            <person name="Manning V.A."/>
            <person name="Dhillon B."/>
            <person name="Tu Z.J."/>
            <person name="Steffenson B.J."/>
            <person name="Salamov A."/>
            <person name="Sun H."/>
            <person name="Lowry S."/>
            <person name="LaButti K."/>
            <person name="Han J."/>
            <person name="Copeland A."/>
            <person name="Lindquist E."/>
            <person name="Barry K."/>
            <person name="Schmutz J."/>
            <person name="Baker S.E."/>
            <person name="Ciuffetti L.M."/>
            <person name="Grigoriev I.V."/>
            <person name="Zhong S."/>
            <person name="Turgeon B.G."/>
        </authorList>
    </citation>
    <scope>NUCLEOTIDE SEQUENCE [LARGE SCALE GENOMIC DNA]</scope>
    <source>
        <strain evidence="3">C5 / ATCC 48332 / race O</strain>
    </source>
</reference>
<organism evidence="2 3">
    <name type="scientific">Cochliobolus heterostrophus (strain C5 / ATCC 48332 / race O)</name>
    <name type="common">Southern corn leaf blight fungus</name>
    <name type="synonym">Bipolaris maydis</name>
    <dbReference type="NCBI Taxonomy" id="701091"/>
    <lineage>
        <taxon>Eukaryota</taxon>
        <taxon>Fungi</taxon>
        <taxon>Dikarya</taxon>
        <taxon>Ascomycota</taxon>
        <taxon>Pezizomycotina</taxon>
        <taxon>Dothideomycetes</taxon>
        <taxon>Pleosporomycetidae</taxon>
        <taxon>Pleosporales</taxon>
        <taxon>Pleosporineae</taxon>
        <taxon>Pleosporaceae</taxon>
        <taxon>Bipolaris</taxon>
    </lineage>
</organism>
<reference evidence="2 3" key="1">
    <citation type="journal article" date="2012" name="PLoS Pathog.">
        <title>Diverse lifestyles and strategies of plant pathogenesis encoded in the genomes of eighteen Dothideomycetes fungi.</title>
        <authorList>
            <person name="Ohm R.A."/>
            <person name="Feau N."/>
            <person name="Henrissat B."/>
            <person name="Schoch C.L."/>
            <person name="Horwitz B.A."/>
            <person name="Barry K.W."/>
            <person name="Condon B.J."/>
            <person name="Copeland A.C."/>
            <person name="Dhillon B."/>
            <person name="Glaser F."/>
            <person name="Hesse C.N."/>
            <person name="Kosti I."/>
            <person name="LaButti K."/>
            <person name="Lindquist E.A."/>
            <person name="Lucas S."/>
            <person name="Salamov A.A."/>
            <person name="Bradshaw R.E."/>
            <person name="Ciuffetti L."/>
            <person name="Hamelin R.C."/>
            <person name="Kema G.H.J."/>
            <person name="Lawrence C."/>
            <person name="Scott J.A."/>
            <person name="Spatafora J.W."/>
            <person name="Turgeon B.G."/>
            <person name="de Wit P.J.G.M."/>
            <person name="Zhong S."/>
            <person name="Goodwin S.B."/>
            <person name="Grigoriev I.V."/>
        </authorList>
    </citation>
    <scope>NUCLEOTIDE SEQUENCE [LARGE SCALE GENOMIC DNA]</scope>
    <source>
        <strain evidence="3">C5 / ATCC 48332 / race O</strain>
    </source>
</reference>
<keyword evidence="3" id="KW-1185">Reference proteome</keyword>
<dbReference type="HOGENOM" id="CLU_2996383_0_0_1"/>
<dbReference type="EMBL" id="KB445579">
    <property type="protein sequence ID" value="EMD89436.1"/>
    <property type="molecule type" value="Genomic_DNA"/>
</dbReference>
<evidence type="ECO:0000256" key="1">
    <source>
        <dbReference type="SAM" id="Phobius"/>
    </source>
</evidence>
<evidence type="ECO:0000313" key="3">
    <source>
        <dbReference type="Proteomes" id="UP000016936"/>
    </source>
</evidence>
<sequence>MRCGPAAFIVGLVAIAFVIVYMISFAPDPYESVKAFLDNEGKKVGAYDENQEEVGGR</sequence>
<keyword evidence="1" id="KW-0472">Membrane</keyword>
<keyword evidence="1" id="KW-0812">Transmembrane</keyword>
<name>M2U6S8_COCH5</name>
<dbReference type="Proteomes" id="UP000016936">
    <property type="component" value="Unassembled WGS sequence"/>
</dbReference>
<feature type="transmembrane region" description="Helical" evidence="1">
    <location>
        <begin position="6"/>
        <end position="26"/>
    </location>
</feature>
<dbReference type="AlphaFoldDB" id="M2U6S8"/>